<dbReference type="EMBL" id="LFJJ01000055">
    <property type="protein sequence ID" value="KND60577.1"/>
    <property type="molecule type" value="Genomic_DNA"/>
</dbReference>
<evidence type="ECO:0000313" key="2">
    <source>
        <dbReference type="EMBL" id="KND60577.1"/>
    </source>
</evidence>
<proteinExistence type="predicted"/>
<dbReference type="RefSeq" id="WP_050453521.1">
    <property type="nucleotide sequence ID" value="NZ_LFJJ01000055.1"/>
</dbReference>
<accession>A0A0L0MD18</accession>
<keyword evidence="1" id="KW-0472">Membrane</keyword>
<dbReference type="PATRIC" id="fig|242163.4.peg.5721"/>
<gene>
    <name evidence="2" type="ORF">BVER_05655c</name>
</gene>
<comment type="caution">
    <text evidence="2">The sequence shown here is derived from an EMBL/GenBank/DDBJ whole genome shotgun (WGS) entry which is preliminary data.</text>
</comment>
<dbReference type="AlphaFoldDB" id="A0A0L0MD18"/>
<keyword evidence="1" id="KW-0812">Transmembrane</keyword>
<reference evidence="3" key="1">
    <citation type="submission" date="2015-06" db="EMBL/GenBank/DDBJ databases">
        <title>Comparative genomics of Burkholderia leaf nodule symbionts.</title>
        <authorList>
            <person name="Carlier A."/>
            <person name="Eberl L."/>
            <person name="Pinto-Carbo M."/>
        </authorList>
    </citation>
    <scope>NUCLEOTIDE SEQUENCE [LARGE SCALE GENOMIC DNA]</scope>
    <source>
        <strain evidence="3">UZHbot4</strain>
    </source>
</reference>
<evidence type="ECO:0000256" key="1">
    <source>
        <dbReference type="SAM" id="Phobius"/>
    </source>
</evidence>
<keyword evidence="1" id="KW-1133">Transmembrane helix</keyword>
<dbReference type="OrthoDB" id="9157091at2"/>
<organism evidence="2 3">
    <name type="scientific">Candidatus Burkholderia verschuerenii</name>
    <dbReference type="NCBI Taxonomy" id="242163"/>
    <lineage>
        <taxon>Bacteria</taxon>
        <taxon>Pseudomonadati</taxon>
        <taxon>Pseudomonadota</taxon>
        <taxon>Betaproteobacteria</taxon>
        <taxon>Burkholderiales</taxon>
        <taxon>Burkholderiaceae</taxon>
        <taxon>Burkholderia</taxon>
    </lineage>
</organism>
<evidence type="ECO:0000313" key="3">
    <source>
        <dbReference type="Proteomes" id="UP000036959"/>
    </source>
</evidence>
<dbReference type="Proteomes" id="UP000036959">
    <property type="component" value="Unassembled WGS sequence"/>
</dbReference>
<name>A0A0L0MD18_9BURK</name>
<keyword evidence="3" id="KW-1185">Reference proteome</keyword>
<feature type="transmembrane region" description="Helical" evidence="1">
    <location>
        <begin position="98"/>
        <end position="121"/>
    </location>
</feature>
<protein>
    <submittedName>
        <fullName evidence="2">Uncharacterized protein</fullName>
    </submittedName>
</protein>
<sequence>MAGPNTHREALIAELLGDVGDLLDRAEALKATLPAAVDTAVAKVRGAGETAAGSVNAAGDRFLSEFSKRAAGAMDGMVVAAKESHKAAQVVDKAATRFAIMAGVVGLAAGLLGGILAALAISHHFFGG</sequence>